<reference evidence="1" key="1">
    <citation type="submission" date="2011-01" db="EMBL/GenBank/DDBJ databases">
        <title>The Genome Sequence of Nematocida parisii strain ERTm3.</title>
        <authorList>
            <consortium name="The Broad Institute Genome Sequencing Platform"/>
            <consortium name="The Broad Institute Genome Sequencing Center for Infectious Disease"/>
            <person name="Cuomo C."/>
            <person name="Troemel E."/>
            <person name="Young S.K."/>
            <person name="Zeng Q."/>
            <person name="Gargeya S."/>
            <person name="Fitzgerald M."/>
            <person name="Haas B."/>
            <person name="Abouelleil A."/>
            <person name="Alvarado L."/>
            <person name="Arachchi H.M."/>
            <person name="Berlin A."/>
            <person name="Chapman S.B."/>
            <person name="Gearin G."/>
            <person name="Goldberg J."/>
            <person name="Griggs A."/>
            <person name="Gujja S."/>
            <person name="Hansen M."/>
            <person name="Heiman D."/>
            <person name="Howarth C."/>
            <person name="Larimer J."/>
            <person name="Lui A."/>
            <person name="MacDonald P.J.P."/>
            <person name="McCowen C."/>
            <person name="Montmayeur A."/>
            <person name="Murphy C."/>
            <person name="Neiman D."/>
            <person name="Pearson M."/>
            <person name="Priest M."/>
            <person name="Roberts A."/>
            <person name="Saif S."/>
            <person name="Shea T."/>
            <person name="Sisk P."/>
            <person name="Stolte C."/>
            <person name="Sykes S."/>
            <person name="Wortman J."/>
            <person name="Nusbaum C."/>
            <person name="Birren B."/>
        </authorList>
    </citation>
    <scope>NUCLEOTIDE SEQUENCE</scope>
    <source>
        <strain evidence="1">ERTm3</strain>
    </source>
</reference>
<dbReference type="HOGENOM" id="CLU_2979629_0_0_1"/>
<protein>
    <submittedName>
        <fullName evidence="1">Uncharacterized protein</fullName>
    </submittedName>
</protein>
<dbReference type="InParanoid" id="I3EEJ9"/>
<sequence length="58" mass="6604">MPFSKKTTPDIYGILREEAIGINSAVIYFKYLISKGNRQMYICAEDKDILVCDQATNI</sequence>
<gene>
    <name evidence="1" type="ORF">NEQG_02193</name>
</gene>
<dbReference type="OrthoDB" id="2194544at2759"/>
<dbReference type="AlphaFoldDB" id="I3EEJ9"/>
<accession>I3EEJ9</accession>
<dbReference type="Proteomes" id="UP000002872">
    <property type="component" value="Unassembled WGS sequence"/>
</dbReference>
<organism evidence="1 2">
    <name type="scientific">Nematocida parisii (strain ERTm3)</name>
    <name type="common">Nematode killer fungus</name>
    <dbReference type="NCBI Taxonomy" id="935791"/>
    <lineage>
        <taxon>Eukaryota</taxon>
        <taxon>Fungi</taxon>
        <taxon>Fungi incertae sedis</taxon>
        <taxon>Microsporidia</taxon>
        <taxon>Nematocida</taxon>
    </lineage>
</organism>
<dbReference type="VEuPathDB" id="MicrosporidiaDB:NEQG_02193"/>
<name>I3EEJ9_NEMP3</name>
<dbReference type="EMBL" id="GL870881">
    <property type="protein sequence ID" value="EIJ87646.1"/>
    <property type="molecule type" value="Genomic_DNA"/>
</dbReference>
<keyword evidence="2" id="KW-1185">Reference proteome</keyword>
<evidence type="ECO:0000313" key="1">
    <source>
        <dbReference type="EMBL" id="EIJ87646.1"/>
    </source>
</evidence>
<proteinExistence type="predicted"/>
<evidence type="ECO:0000313" key="2">
    <source>
        <dbReference type="Proteomes" id="UP000002872"/>
    </source>
</evidence>